<gene>
    <name evidence="7" type="primary">Dmoj\GI13438</name>
    <name evidence="7" type="ORF">Dmoj_GI13438</name>
</gene>
<feature type="transmembrane region" description="Helical" evidence="5">
    <location>
        <begin position="511"/>
        <end position="534"/>
    </location>
</feature>
<dbReference type="Pfam" id="PF13906">
    <property type="entry name" value="AA_permease_C"/>
    <property type="match status" value="1"/>
</dbReference>
<keyword evidence="3 5" id="KW-1133">Transmembrane helix</keyword>
<evidence type="ECO:0000256" key="4">
    <source>
        <dbReference type="ARBA" id="ARBA00023136"/>
    </source>
</evidence>
<accession>B4KYL3</accession>
<dbReference type="Gene3D" id="1.20.1740.10">
    <property type="entry name" value="Amino acid/polyamine transporter I"/>
    <property type="match status" value="1"/>
</dbReference>
<keyword evidence="4 5" id="KW-0472">Membrane</keyword>
<evidence type="ECO:0000313" key="9">
    <source>
        <dbReference type="EMBL" id="KRG06383.1"/>
    </source>
</evidence>
<feature type="transmembrane region" description="Helical" evidence="5">
    <location>
        <begin position="315"/>
        <end position="334"/>
    </location>
</feature>
<evidence type="ECO:0000313" key="10">
    <source>
        <dbReference type="EMBL" id="KRG06384.1"/>
    </source>
</evidence>
<feature type="transmembrane region" description="Helical" evidence="5">
    <location>
        <begin position="267"/>
        <end position="295"/>
    </location>
</feature>
<dbReference type="InterPro" id="IPR029485">
    <property type="entry name" value="CAT_C"/>
</dbReference>
<dbReference type="Proteomes" id="UP000009192">
    <property type="component" value="Unassembled WGS sequence"/>
</dbReference>
<evidence type="ECO:0000256" key="2">
    <source>
        <dbReference type="ARBA" id="ARBA00022692"/>
    </source>
</evidence>
<name>B4KYL3_DROMO</name>
<dbReference type="InterPro" id="IPR002293">
    <property type="entry name" value="AA/rel_permease1"/>
</dbReference>
<evidence type="ECO:0000256" key="3">
    <source>
        <dbReference type="ARBA" id="ARBA00022989"/>
    </source>
</evidence>
<feature type="transmembrane region" description="Helical" evidence="5">
    <location>
        <begin position="391"/>
        <end position="410"/>
    </location>
</feature>
<feature type="transmembrane region" description="Helical" evidence="5">
    <location>
        <begin position="153"/>
        <end position="173"/>
    </location>
</feature>
<organism evidence="7 12">
    <name type="scientific">Drosophila mojavensis</name>
    <name type="common">Fruit fly</name>
    <dbReference type="NCBI Taxonomy" id="7230"/>
    <lineage>
        <taxon>Eukaryota</taxon>
        <taxon>Metazoa</taxon>
        <taxon>Ecdysozoa</taxon>
        <taxon>Arthropoda</taxon>
        <taxon>Hexapoda</taxon>
        <taxon>Insecta</taxon>
        <taxon>Pterygota</taxon>
        <taxon>Neoptera</taxon>
        <taxon>Endopterygota</taxon>
        <taxon>Diptera</taxon>
        <taxon>Brachycera</taxon>
        <taxon>Muscomorpha</taxon>
        <taxon>Ephydroidea</taxon>
        <taxon>Drosophilidae</taxon>
        <taxon>Drosophila</taxon>
    </lineage>
</organism>
<evidence type="ECO:0000256" key="5">
    <source>
        <dbReference type="SAM" id="Phobius"/>
    </source>
</evidence>
<proteinExistence type="predicted"/>
<reference evidence="7" key="2">
    <citation type="journal article" date="2008" name="Bioinformatics">
        <title>Assembly reconciliation.</title>
        <authorList>
            <person name="Zimin A.V."/>
            <person name="Smith D.R."/>
            <person name="Sutton G."/>
            <person name="Yorke J.A."/>
        </authorList>
    </citation>
    <scope>NUCLEOTIDE SEQUENCE</scope>
    <source>
        <strain evidence="7">TSC#15081-1352.22</strain>
    </source>
</reference>
<evidence type="ECO:0000259" key="6">
    <source>
        <dbReference type="Pfam" id="PF13906"/>
    </source>
</evidence>
<evidence type="ECO:0000313" key="11">
    <source>
        <dbReference type="EMBL" id="KRG06385.1"/>
    </source>
</evidence>
<dbReference type="eggNOG" id="KOG1286">
    <property type="taxonomic scope" value="Eukaryota"/>
</dbReference>
<dbReference type="EMBL" id="CH933809">
    <property type="protein sequence ID" value="KRG06384.1"/>
    <property type="molecule type" value="Genomic_DNA"/>
</dbReference>
<dbReference type="Pfam" id="PF13520">
    <property type="entry name" value="AA_permease_2"/>
    <property type="match status" value="1"/>
</dbReference>
<keyword evidence="12" id="KW-1185">Reference proteome</keyword>
<keyword evidence="2 5" id="KW-0812">Transmembrane</keyword>
<feature type="transmembrane region" description="Helical" evidence="5">
    <location>
        <begin position="90"/>
        <end position="108"/>
    </location>
</feature>
<feature type="transmembrane region" description="Helical" evidence="5">
    <location>
        <begin position="179"/>
        <end position="198"/>
    </location>
</feature>
<reference evidence="7 12" key="1">
    <citation type="journal article" date="2007" name="Nature">
        <title>Evolution of genes and genomes on the Drosophila phylogeny.</title>
        <authorList>
            <consortium name="Drosophila 12 Genomes Consortium"/>
            <person name="Clark A.G."/>
            <person name="Eisen M.B."/>
            <person name="Smith D.R."/>
            <person name="Bergman C.M."/>
            <person name="Oliver B."/>
            <person name="Markow T.A."/>
            <person name="Kaufman T.C."/>
            <person name="Kellis M."/>
            <person name="Gelbart W."/>
            <person name="Iyer V.N."/>
            <person name="Pollard D.A."/>
            <person name="Sackton T.B."/>
            <person name="Larracuente A.M."/>
            <person name="Singh N.D."/>
            <person name="Abad J.P."/>
            <person name="Abt D.N."/>
            <person name="Adryan B."/>
            <person name="Aguade M."/>
            <person name="Akashi H."/>
            <person name="Anderson W.W."/>
            <person name="Aquadro C.F."/>
            <person name="Ardell D.H."/>
            <person name="Arguello R."/>
            <person name="Artieri C.G."/>
            <person name="Barbash D.A."/>
            <person name="Barker D."/>
            <person name="Barsanti P."/>
            <person name="Batterham P."/>
            <person name="Batzoglou S."/>
            <person name="Begun D."/>
            <person name="Bhutkar A."/>
            <person name="Blanco E."/>
            <person name="Bosak S.A."/>
            <person name="Bradley R.K."/>
            <person name="Brand A.D."/>
            <person name="Brent M.R."/>
            <person name="Brooks A.N."/>
            <person name="Brown R.H."/>
            <person name="Butlin R.K."/>
            <person name="Caggese C."/>
            <person name="Calvi B.R."/>
            <person name="Bernardo de Carvalho A."/>
            <person name="Caspi A."/>
            <person name="Castrezana S."/>
            <person name="Celniker S.E."/>
            <person name="Chang J.L."/>
            <person name="Chapple C."/>
            <person name="Chatterji S."/>
            <person name="Chinwalla A."/>
            <person name="Civetta A."/>
            <person name="Clifton S.W."/>
            <person name="Comeron J.M."/>
            <person name="Costello J.C."/>
            <person name="Coyne J.A."/>
            <person name="Daub J."/>
            <person name="David R.G."/>
            <person name="Delcher A.L."/>
            <person name="Delehaunty K."/>
            <person name="Do C.B."/>
            <person name="Ebling H."/>
            <person name="Edwards K."/>
            <person name="Eickbush T."/>
            <person name="Evans J.D."/>
            <person name="Filipski A."/>
            <person name="Findeiss S."/>
            <person name="Freyhult E."/>
            <person name="Fulton L."/>
            <person name="Fulton R."/>
            <person name="Garcia A.C."/>
            <person name="Gardiner A."/>
            <person name="Garfield D.A."/>
            <person name="Garvin B.E."/>
            <person name="Gibson G."/>
            <person name="Gilbert D."/>
            <person name="Gnerre S."/>
            <person name="Godfrey J."/>
            <person name="Good R."/>
            <person name="Gotea V."/>
            <person name="Gravely B."/>
            <person name="Greenberg A.J."/>
            <person name="Griffiths-Jones S."/>
            <person name="Gross S."/>
            <person name="Guigo R."/>
            <person name="Gustafson E.A."/>
            <person name="Haerty W."/>
            <person name="Hahn M.W."/>
            <person name="Halligan D.L."/>
            <person name="Halpern A.L."/>
            <person name="Halter G.M."/>
            <person name="Han M.V."/>
            <person name="Heger A."/>
            <person name="Hillier L."/>
            <person name="Hinrichs A.S."/>
            <person name="Holmes I."/>
            <person name="Hoskins R.A."/>
            <person name="Hubisz M.J."/>
            <person name="Hultmark D."/>
            <person name="Huntley M.A."/>
            <person name="Jaffe D.B."/>
            <person name="Jagadeeshan S."/>
            <person name="Jeck W.R."/>
            <person name="Johnson J."/>
            <person name="Jones C.D."/>
            <person name="Jordan W.C."/>
            <person name="Karpen G.H."/>
            <person name="Kataoka E."/>
            <person name="Keightley P.D."/>
            <person name="Kheradpour P."/>
            <person name="Kirkness E.F."/>
            <person name="Koerich L.B."/>
            <person name="Kristiansen K."/>
            <person name="Kudrna D."/>
            <person name="Kulathinal R.J."/>
            <person name="Kumar S."/>
            <person name="Kwok R."/>
            <person name="Lander E."/>
            <person name="Langley C.H."/>
            <person name="Lapoint R."/>
            <person name="Lazzaro B.P."/>
            <person name="Lee S.J."/>
            <person name="Levesque L."/>
            <person name="Li R."/>
            <person name="Lin C.F."/>
            <person name="Lin M.F."/>
            <person name="Lindblad-Toh K."/>
            <person name="Llopart A."/>
            <person name="Long M."/>
            <person name="Low L."/>
            <person name="Lozovsky E."/>
            <person name="Lu J."/>
            <person name="Luo M."/>
            <person name="Machado C.A."/>
            <person name="Makalowski W."/>
            <person name="Marzo M."/>
            <person name="Matsuda M."/>
            <person name="Matzkin L."/>
            <person name="McAllister B."/>
            <person name="McBride C.S."/>
            <person name="McKernan B."/>
            <person name="McKernan K."/>
            <person name="Mendez-Lago M."/>
            <person name="Minx P."/>
            <person name="Mollenhauer M.U."/>
            <person name="Montooth K."/>
            <person name="Mount S.M."/>
            <person name="Mu X."/>
            <person name="Myers E."/>
            <person name="Negre B."/>
            <person name="Newfeld S."/>
            <person name="Nielsen R."/>
            <person name="Noor M.A."/>
            <person name="O'Grady P."/>
            <person name="Pachter L."/>
            <person name="Papaceit M."/>
            <person name="Parisi M.J."/>
            <person name="Parisi M."/>
            <person name="Parts L."/>
            <person name="Pedersen J.S."/>
            <person name="Pesole G."/>
            <person name="Phillippy A.M."/>
            <person name="Ponting C.P."/>
            <person name="Pop M."/>
            <person name="Porcelli D."/>
            <person name="Powell J.R."/>
            <person name="Prohaska S."/>
            <person name="Pruitt K."/>
            <person name="Puig M."/>
            <person name="Quesneville H."/>
            <person name="Ram K.R."/>
            <person name="Rand D."/>
            <person name="Rasmussen M.D."/>
            <person name="Reed L.K."/>
            <person name="Reenan R."/>
            <person name="Reily A."/>
            <person name="Remington K.A."/>
            <person name="Rieger T.T."/>
            <person name="Ritchie M.G."/>
            <person name="Robin C."/>
            <person name="Rogers Y.H."/>
            <person name="Rohde C."/>
            <person name="Rozas J."/>
            <person name="Rubenfield M.J."/>
            <person name="Ruiz A."/>
            <person name="Russo S."/>
            <person name="Salzberg S.L."/>
            <person name="Sanchez-Gracia A."/>
            <person name="Saranga D.J."/>
            <person name="Sato H."/>
            <person name="Schaeffer S.W."/>
            <person name="Schatz M.C."/>
            <person name="Schlenke T."/>
            <person name="Schwartz R."/>
            <person name="Segarra C."/>
            <person name="Singh R.S."/>
            <person name="Sirot L."/>
            <person name="Sirota M."/>
            <person name="Sisneros N.B."/>
            <person name="Smith C.D."/>
            <person name="Smith T.F."/>
            <person name="Spieth J."/>
            <person name="Stage D.E."/>
            <person name="Stark A."/>
            <person name="Stephan W."/>
            <person name="Strausberg R.L."/>
            <person name="Strempel S."/>
            <person name="Sturgill D."/>
            <person name="Sutton G."/>
            <person name="Sutton G.G."/>
            <person name="Tao W."/>
            <person name="Teichmann S."/>
            <person name="Tobari Y.N."/>
            <person name="Tomimura Y."/>
            <person name="Tsolas J.M."/>
            <person name="Valente V.L."/>
            <person name="Venter E."/>
            <person name="Venter J.C."/>
            <person name="Vicario S."/>
            <person name="Vieira F.G."/>
            <person name="Vilella A.J."/>
            <person name="Villasante A."/>
            <person name="Walenz B."/>
            <person name="Wang J."/>
            <person name="Wasserman M."/>
            <person name="Watts T."/>
            <person name="Wilson D."/>
            <person name="Wilson R.K."/>
            <person name="Wing R.A."/>
            <person name="Wolfner M.F."/>
            <person name="Wong A."/>
            <person name="Wong G.K."/>
            <person name="Wu C.I."/>
            <person name="Wu G."/>
            <person name="Yamamoto D."/>
            <person name="Yang H.P."/>
            <person name="Yang S.P."/>
            <person name="Yorke J.A."/>
            <person name="Yoshida K."/>
            <person name="Zdobnov E."/>
            <person name="Zhang P."/>
            <person name="Zhang Y."/>
            <person name="Zimin A.V."/>
            <person name="Baldwin J."/>
            <person name="Abdouelleil A."/>
            <person name="Abdulkadir J."/>
            <person name="Abebe A."/>
            <person name="Abera B."/>
            <person name="Abreu J."/>
            <person name="Acer S.C."/>
            <person name="Aftuck L."/>
            <person name="Alexander A."/>
            <person name="An P."/>
            <person name="Anderson E."/>
            <person name="Anderson S."/>
            <person name="Arachi H."/>
            <person name="Azer M."/>
            <person name="Bachantsang P."/>
            <person name="Barry A."/>
            <person name="Bayul T."/>
            <person name="Berlin A."/>
            <person name="Bessette D."/>
            <person name="Bloom T."/>
            <person name="Blye J."/>
            <person name="Boguslavskiy L."/>
            <person name="Bonnet C."/>
            <person name="Boukhgalter B."/>
            <person name="Bourzgui I."/>
            <person name="Brown A."/>
            <person name="Cahill P."/>
            <person name="Channer S."/>
            <person name="Cheshatsang Y."/>
            <person name="Chuda L."/>
            <person name="Citroen M."/>
            <person name="Collymore A."/>
            <person name="Cooke P."/>
            <person name="Costello M."/>
            <person name="D'Aco K."/>
            <person name="Daza R."/>
            <person name="De Haan G."/>
            <person name="DeGray S."/>
            <person name="DeMaso C."/>
            <person name="Dhargay N."/>
            <person name="Dooley K."/>
            <person name="Dooley E."/>
            <person name="Doricent M."/>
            <person name="Dorje P."/>
            <person name="Dorjee K."/>
            <person name="Dupes A."/>
            <person name="Elong R."/>
            <person name="Falk J."/>
            <person name="Farina A."/>
            <person name="Faro S."/>
            <person name="Ferguson D."/>
            <person name="Fisher S."/>
            <person name="Foley C.D."/>
            <person name="Franke A."/>
            <person name="Friedrich D."/>
            <person name="Gadbois L."/>
            <person name="Gearin G."/>
            <person name="Gearin C.R."/>
            <person name="Giannoukos G."/>
            <person name="Goode T."/>
            <person name="Graham J."/>
            <person name="Grandbois E."/>
            <person name="Grewal S."/>
            <person name="Gyaltsen K."/>
            <person name="Hafez N."/>
            <person name="Hagos B."/>
            <person name="Hall J."/>
            <person name="Henson C."/>
            <person name="Hollinger A."/>
            <person name="Honan T."/>
            <person name="Huard M.D."/>
            <person name="Hughes L."/>
            <person name="Hurhula B."/>
            <person name="Husby M.E."/>
            <person name="Kamat A."/>
            <person name="Kanga B."/>
            <person name="Kashin S."/>
            <person name="Khazanovich D."/>
            <person name="Kisner P."/>
            <person name="Lance K."/>
            <person name="Lara M."/>
            <person name="Lee W."/>
            <person name="Lennon N."/>
            <person name="Letendre F."/>
            <person name="LeVine R."/>
            <person name="Lipovsky A."/>
            <person name="Liu X."/>
            <person name="Liu J."/>
            <person name="Liu S."/>
            <person name="Lokyitsang T."/>
            <person name="Lokyitsang Y."/>
            <person name="Lubonja R."/>
            <person name="Lui A."/>
            <person name="MacDonald P."/>
            <person name="Magnisalis V."/>
            <person name="Maru K."/>
            <person name="Matthews C."/>
            <person name="McCusker W."/>
            <person name="McDonough S."/>
            <person name="Mehta T."/>
            <person name="Meldrim J."/>
            <person name="Meneus L."/>
            <person name="Mihai O."/>
            <person name="Mihalev A."/>
            <person name="Mihova T."/>
            <person name="Mittelman R."/>
            <person name="Mlenga V."/>
            <person name="Montmayeur A."/>
            <person name="Mulrain L."/>
            <person name="Navidi A."/>
            <person name="Naylor J."/>
            <person name="Negash T."/>
            <person name="Nguyen T."/>
            <person name="Nguyen N."/>
            <person name="Nicol R."/>
            <person name="Norbu C."/>
            <person name="Norbu N."/>
            <person name="Novod N."/>
            <person name="O'Neill B."/>
            <person name="Osman S."/>
            <person name="Markiewicz E."/>
            <person name="Oyono O.L."/>
            <person name="Patti C."/>
            <person name="Phunkhang P."/>
            <person name="Pierre F."/>
            <person name="Priest M."/>
            <person name="Raghuraman S."/>
            <person name="Rege F."/>
            <person name="Reyes R."/>
            <person name="Rise C."/>
            <person name="Rogov P."/>
            <person name="Ross K."/>
            <person name="Ryan E."/>
            <person name="Settipalli S."/>
            <person name="Shea T."/>
            <person name="Sherpa N."/>
            <person name="Shi L."/>
            <person name="Shih D."/>
            <person name="Sparrow T."/>
            <person name="Spaulding J."/>
            <person name="Stalker J."/>
            <person name="Stange-Thomann N."/>
            <person name="Stavropoulos S."/>
            <person name="Stone C."/>
            <person name="Strader C."/>
            <person name="Tesfaye S."/>
            <person name="Thomson T."/>
            <person name="Thoulutsang Y."/>
            <person name="Thoulutsang D."/>
            <person name="Topham K."/>
            <person name="Topping I."/>
            <person name="Tsamla T."/>
            <person name="Vassiliev H."/>
            <person name="Vo A."/>
            <person name="Wangchuk T."/>
            <person name="Wangdi T."/>
            <person name="Weiand M."/>
            <person name="Wilkinson J."/>
            <person name="Wilson A."/>
            <person name="Yadav S."/>
            <person name="Young G."/>
            <person name="Yu Q."/>
            <person name="Zembek L."/>
            <person name="Zhong D."/>
            <person name="Zimmer A."/>
            <person name="Zwirko Z."/>
            <person name="Jaffe D.B."/>
            <person name="Alvarez P."/>
            <person name="Brockman W."/>
            <person name="Butler J."/>
            <person name="Chin C."/>
            <person name="Gnerre S."/>
            <person name="Grabherr M."/>
            <person name="Kleber M."/>
            <person name="Mauceli E."/>
            <person name="MacCallum I."/>
        </authorList>
    </citation>
    <scope>NUCLEOTIDE SEQUENCE [LARGE SCALE GENOMIC DNA]</scope>
    <source>
        <strain evidence="7">TSC#15081-1352.22</strain>
        <strain evidence="12">Tucson 15081-1352.22</strain>
    </source>
</reference>
<feature type="transmembrane region" description="Helical" evidence="5">
    <location>
        <begin position="477"/>
        <end position="499"/>
    </location>
</feature>
<evidence type="ECO:0000313" key="8">
    <source>
        <dbReference type="EMBL" id="KRG06382.1"/>
    </source>
</evidence>
<feature type="transmembrane region" description="Helical" evidence="5">
    <location>
        <begin position="448"/>
        <end position="471"/>
    </location>
</feature>
<dbReference type="OMA" id="QGWAPRF"/>
<evidence type="ECO:0000256" key="1">
    <source>
        <dbReference type="ARBA" id="ARBA00004141"/>
    </source>
</evidence>
<dbReference type="GO" id="GO:0005886">
    <property type="term" value="C:plasma membrane"/>
    <property type="evidence" value="ECO:0007669"/>
    <property type="project" value="TreeGrafter"/>
</dbReference>
<dbReference type="EMBL" id="CH933809">
    <property type="protein sequence ID" value="KRG06385.1"/>
    <property type="molecule type" value="Genomic_DNA"/>
</dbReference>
<dbReference type="GO" id="GO:0097638">
    <property type="term" value="P:L-arginine import across plasma membrane"/>
    <property type="evidence" value="ECO:0007669"/>
    <property type="project" value="TreeGrafter"/>
</dbReference>
<dbReference type="GO" id="GO:0015189">
    <property type="term" value="F:L-lysine transmembrane transporter activity"/>
    <property type="evidence" value="ECO:0007669"/>
    <property type="project" value="TreeGrafter"/>
</dbReference>
<protein>
    <submittedName>
        <fullName evidence="7">Uncharacterized protein, isoform A</fullName>
    </submittedName>
    <submittedName>
        <fullName evidence="8">Uncharacterized protein, isoform B</fullName>
    </submittedName>
    <submittedName>
        <fullName evidence="9">Uncharacterized protein, isoform C</fullName>
    </submittedName>
    <submittedName>
        <fullName evidence="10">Uncharacterized protein, isoform D</fullName>
    </submittedName>
    <submittedName>
        <fullName evidence="11">Uncharacterized protein, isoform E</fullName>
    </submittedName>
</protein>
<dbReference type="AlphaFoldDB" id="B4KYL3"/>
<dbReference type="KEGG" id="dmo:Dmoj_GI13438"/>
<comment type="subcellular location">
    <subcellularLocation>
        <location evidence="1">Membrane</location>
        <topology evidence="1">Multi-pass membrane protein</topology>
    </subcellularLocation>
</comment>
<dbReference type="EMBL" id="CH933809">
    <property type="protein sequence ID" value="KRG06382.1"/>
    <property type="molecule type" value="Genomic_DNA"/>
</dbReference>
<feature type="transmembrane region" description="Helical" evidence="5">
    <location>
        <begin position="58"/>
        <end position="78"/>
    </location>
</feature>
<sequence>MSICERMKKGRRVPPDDIDDSKRYLDIYKLIALGLGGTLGQGIYVLTGQVARELAGPAVTLCVFIAAVVSMLGGICYADLSSRVPRPGSAYIYSYMIMGEFVAFTVGWSMILEYMTSTASAAHSLAAYLDALLDQRLSRAFQSVLTMNSKYTLGYPDFLALGLILLSACVIAFGIKKSFWLNLSFIAVNLITISLVFINGTTISKIQNWSLKSKDVEEDIGVGGYFPYPIAKMFKGVAICFFGFVGFDCITSTAGEAINPTHNIPMAIFATMLMVFCTYSLMSTILTLMVPYYLINPITPLASAFQYHKMYHVHTFVTVGSVLALCASLLNSMFPLQRILRAMAQDGFMLKGYASVKGWTKSSMLATFFLTSIAAVGTLVLHFTFSIQLSIIGVLLDYTIVAIGVVMLHYKNDRKNENEAVEEINFKVVMRQICSGRHGKKANTVSNYITRLFLIIFIVVSVLFCLAFKCFTITHQLWAIVLATCFAVLNIVCVIIIGIQPQSSALPPFKTPLVPFIPCVSIWINIFLVSTLSWLCLVLYLIWMIVGYVVYFGVITVDFLEKRITSKLAKQMIDSFKFLV</sequence>
<dbReference type="OrthoDB" id="5982228at2759"/>
<reference evidence="7" key="3">
    <citation type="submission" date="2015-11" db="EMBL/GenBank/DDBJ databases">
        <authorList>
            <consortium name="FlyBase"/>
        </authorList>
    </citation>
    <scope>NUCLEOTIDE SEQUENCE</scope>
    <source>
        <strain evidence="7">TSC#15081-1352.22</strain>
    </source>
</reference>
<feature type="transmembrane region" description="Helical" evidence="5">
    <location>
        <begin position="365"/>
        <end position="385"/>
    </location>
</feature>
<feature type="domain" description="Cationic amino acid transporter C-terminal" evidence="6">
    <location>
        <begin position="509"/>
        <end position="554"/>
    </location>
</feature>
<evidence type="ECO:0000313" key="12">
    <source>
        <dbReference type="Proteomes" id="UP000009192"/>
    </source>
</evidence>
<evidence type="ECO:0000313" key="7">
    <source>
        <dbReference type="EMBL" id="EDW18824.1"/>
    </source>
</evidence>
<dbReference type="PANTHER" id="PTHR43243">
    <property type="entry name" value="INNER MEMBRANE TRANSPORTER YGJI-RELATED"/>
    <property type="match status" value="1"/>
</dbReference>
<dbReference type="EMBL" id="CH933809">
    <property type="protein sequence ID" value="KRG06383.1"/>
    <property type="molecule type" value="Genomic_DNA"/>
</dbReference>
<feature type="transmembrane region" description="Helical" evidence="5">
    <location>
        <begin position="540"/>
        <end position="560"/>
    </location>
</feature>
<dbReference type="EMBL" id="CH933809">
    <property type="protein sequence ID" value="EDW18824.1"/>
    <property type="molecule type" value="Genomic_DNA"/>
</dbReference>
<dbReference type="PANTHER" id="PTHR43243:SF95">
    <property type="entry name" value="LD37241P"/>
    <property type="match status" value="1"/>
</dbReference>
<feature type="transmembrane region" description="Helical" evidence="5">
    <location>
        <begin position="27"/>
        <end position="46"/>
    </location>
</feature>
<dbReference type="InParanoid" id="B4KYL3"/>
<dbReference type="HOGENOM" id="CLU_007946_15_7_1"/>
<dbReference type="GO" id="GO:0061459">
    <property type="term" value="F:L-arginine transmembrane transporter activity"/>
    <property type="evidence" value="ECO:0007669"/>
    <property type="project" value="TreeGrafter"/>
</dbReference>
<dbReference type="GO" id="GO:0000064">
    <property type="term" value="F:L-ornithine transmembrane transporter activity"/>
    <property type="evidence" value="ECO:0007669"/>
    <property type="project" value="TreeGrafter"/>
</dbReference>